<organism evidence="2 3">
    <name type="scientific">Ornithinibacillus halotolerans</name>
    <dbReference type="NCBI Taxonomy" id="1274357"/>
    <lineage>
        <taxon>Bacteria</taxon>
        <taxon>Bacillati</taxon>
        <taxon>Bacillota</taxon>
        <taxon>Bacilli</taxon>
        <taxon>Bacillales</taxon>
        <taxon>Bacillaceae</taxon>
        <taxon>Ornithinibacillus</taxon>
    </lineage>
</organism>
<sequence>MKKYIIFAISFIVLFSLFHILFGMILTFIYTPDVSDVRNAGELSQEGVILGNNSNYLPNLIIAFLSASIAYVIPKKINK</sequence>
<protein>
    <submittedName>
        <fullName evidence="2">Uncharacterized protein</fullName>
    </submittedName>
</protein>
<dbReference type="EMBL" id="BMEY01000026">
    <property type="protein sequence ID" value="GGA90042.1"/>
    <property type="molecule type" value="Genomic_DNA"/>
</dbReference>
<keyword evidence="1" id="KW-0812">Transmembrane</keyword>
<keyword evidence="1" id="KW-1133">Transmembrane helix</keyword>
<reference evidence="2" key="1">
    <citation type="journal article" date="2014" name="Int. J. Syst. Evol. Microbiol.">
        <title>Complete genome sequence of Corynebacterium casei LMG S-19264T (=DSM 44701T), isolated from a smear-ripened cheese.</title>
        <authorList>
            <consortium name="US DOE Joint Genome Institute (JGI-PGF)"/>
            <person name="Walter F."/>
            <person name="Albersmeier A."/>
            <person name="Kalinowski J."/>
            <person name="Ruckert C."/>
        </authorList>
    </citation>
    <scope>NUCLEOTIDE SEQUENCE</scope>
    <source>
        <strain evidence="2">CGMCC 1.12408</strain>
    </source>
</reference>
<accession>A0A916S8Q8</accession>
<comment type="caution">
    <text evidence="2">The sequence shown here is derived from an EMBL/GenBank/DDBJ whole genome shotgun (WGS) entry which is preliminary data.</text>
</comment>
<gene>
    <name evidence="2" type="ORF">GCM10008025_35790</name>
</gene>
<evidence type="ECO:0000313" key="3">
    <source>
        <dbReference type="Proteomes" id="UP000613512"/>
    </source>
</evidence>
<feature type="transmembrane region" description="Helical" evidence="1">
    <location>
        <begin position="7"/>
        <end position="30"/>
    </location>
</feature>
<evidence type="ECO:0000313" key="2">
    <source>
        <dbReference type="EMBL" id="GGA90042.1"/>
    </source>
</evidence>
<dbReference type="AlphaFoldDB" id="A0A916S8Q8"/>
<dbReference type="RefSeq" id="WP_188386050.1">
    <property type="nucleotide sequence ID" value="NZ_BMEY01000026.1"/>
</dbReference>
<keyword evidence="1" id="KW-0472">Membrane</keyword>
<name>A0A916S8Q8_9BACI</name>
<proteinExistence type="predicted"/>
<evidence type="ECO:0000256" key="1">
    <source>
        <dbReference type="SAM" id="Phobius"/>
    </source>
</evidence>
<feature type="transmembrane region" description="Helical" evidence="1">
    <location>
        <begin position="56"/>
        <end position="73"/>
    </location>
</feature>
<reference evidence="2" key="2">
    <citation type="submission" date="2020-09" db="EMBL/GenBank/DDBJ databases">
        <authorList>
            <person name="Sun Q."/>
            <person name="Zhou Y."/>
        </authorList>
    </citation>
    <scope>NUCLEOTIDE SEQUENCE</scope>
    <source>
        <strain evidence="2">CGMCC 1.12408</strain>
    </source>
</reference>
<dbReference type="Proteomes" id="UP000613512">
    <property type="component" value="Unassembled WGS sequence"/>
</dbReference>
<keyword evidence="3" id="KW-1185">Reference proteome</keyword>